<protein>
    <submittedName>
        <fullName evidence="2">Protein of uncharacterized function (DUF3017)</fullName>
    </submittedName>
</protein>
<name>A0A448P1X2_9ACTN</name>
<keyword evidence="3" id="KW-1185">Reference proteome</keyword>
<gene>
    <name evidence="2" type="ORF">NCTC13652_02423</name>
</gene>
<dbReference type="GeneID" id="82885113"/>
<keyword evidence="1" id="KW-0812">Transmembrane</keyword>
<feature type="transmembrane region" description="Helical" evidence="1">
    <location>
        <begin position="15"/>
        <end position="34"/>
    </location>
</feature>
<organism evidence="2 3">
    <name type="scientific">Acidipropionibacterium jensenii</name>
    <dbReference type="NCBI Taxonomy" id="1749"/>
    <lineage>
        <taxon>Bacteria</taxon>
        <taxon>Bacillati</taxon>
        <taxon>Actinomycetota</taxon>
        <taxon>Actinomycetes</taxon>
        <taxon>Propionibacteriales</taxon>
        <taxon>Propionibacteriaceae</taxon>
        <taxon>Acidipropionibacterium</taxon>
    </lineage>
</organism>
<accession>A0A448P1X2</accession>
<dbReference type="Pfam" id="PF11222">
    <property type="entry name" value="DUF3017"/>
    <property type="match status" value="1"/>
</dbReference>
<evidence type="ECO:0000313" key="2">
    <source>
        <dbReference type="EMBL" id="VEI04198.1"/>
    </source>
</evidence>
<keyword evidence="1" id="KW-0472">Membrane</keyword>
<dbReference type="EMBL" id="LR134473">
    <property type="protein sequence ID" value="VEI04198.1"/>
    <property type="molecule type" value="Genomic_DNA"/>
</dbReference>
<feature type="transmembrane region" description="Helical" evidence="1">
    <location>
        <begin position="71"/>
        <end position="93"/>
    </location>
</feature>
<keyword evidence="1" id="KW-1133">Transmembrane helix</keyword>
<sequence>MTVRPQVARDPQTSSPWALLTCLAGVVVCSAVIYTGHWRKGAMVFALSVLAAGLMRLFLPARWAGQLVVRAKWVDCLILLTSAVAVAVLVMVVPHSQPS</sequence>
<dbReference type="STRING" id="1122997.GCA_000425285_01231"/>
<dbReference type="InterPro" id="IPR021385">
    <property type="entry name" value="DUF3017"/>
</dbReference>
<dbReference type="AlphaFoldDB" id="A0A448P1X2"/>
<proteinExistence type="predicted"/>
<dbReference type="Proteomes" id="UP000277858">
    <property type="component" value="Chromosome"/>
</dbReference>
<feature type="transmembrane region" description="Helical" evidence="1">
    <location>
        <begin position="41"/>
        <end position="59"/>
    </location>
</feature>
<evidence type="ECO:0000256" key="1">
    <source>
        <dbReference type="SAM" id="Phobius"/>
    </source>
</evidence>
<reference evidence="2 3" key="1">
    <citation type="submission" date="2018-12" db="EMBL/GenBank/DDBJ databases">
        <authorList>
            <consortium name="Pathogen Informatics"/>
        </authorList>
    </citation>
    <scope>NUCLEOTIDE SEQUENCE [LARGE SCALE GENOMIC DNA]</scope>
    <source>
        <strain evidence="2 3">NCTC13652</strain>
    </source>
</reference>
<evidence type="ECO:0000313" key="3">
    <source>
        <dbReference type="Proteomes" id="UP000277858"/>
    </source>
</evidence>
<dbReference type="RefSeq" id="WP_232020923.1">
    <property type="nucleotide sequence ID" value="NZ_CP025570.1"/>
</dbReference>